<evidence type="ECO:0000313" key="3">
    <source>
        <dbReference type="Proteomes" id="UP000000238"/>
    </source>
</evidence>
<dbReference type="STRING" id="349521.HCH_00863"/>
<evidence type="ECO:0000313" key="2">
    <source>
        <dbReference type="EMBL" id="ABC27755.1"/>
    </source>
</evidence>
<organism evidence="2 3">
    <name type="scientific">Hahella chejuensis (strain KCTC 2396)</name>
    <dbReference type="NCBI Taxonomy" id="349521"/>
    <lineage>
        <taxon>Bacteria</taxon>
        <taxon>Pseudomonadati</taxon>
        <taxon>Pseudomonadota</taxon>
        <taxon>Gammaproteobacteria</taxon>
        <taxon>Oceanospirillales</taxon>
        <taxon>Hahellaceae</taxon>
        <taxon>Hahella</taxon>
    </lineage>
</organism>
<keyword evidence="3" id="KW-1185">Reference proteome</keyword>
<dbReference type="EMBL" id="CP000155">
    <property type="protein sequence ID" value="ABC27755.1"/>
    <property type="molecule type" value="Genomic_DNA"/>
</dbReference>
<dbReference type="eggNOG" id="COG5645">
    <property type="taxonomic scope" value="Bacteria"/>
</dbReference>
<sequence length="140" mass="15095">MAPTKKKQKKKNNNQTTNTAVNPPTMNIFKTAILGSLAAVSVTVFTGCGTVNTVMRGDDVAARNLNEIGTHCESIPRVYSGVAYDLCRLHGAPAPIHTWQATDGEAHMLVVDIVVSGVLDTLSLPYTIYKQSKLGNIRIQ</sequence>
<feature type="region of interest" description="Disordered" evidence="1">
    <location>
        <begin position="1"/>
        <end position="22"/>
    </location>
</feature>
<evidence type="ECO:0000256" key="1">
    <source>
        <dbReference type="SAM" id="MobiDB-lite"/>
    </source>
</evidence>
<dbReference type="AlphaFoldDB" id="Q2SNL9"/>
<name>Q2SNL9_HAHCH</name>
<dbReference type="Proteomes" id="UP000000238">
    <property type="component" value="Chromosome"/>
</dbReference>
<accession>Q2SNL9</accession>
<reference evidence="2 3" key="1">
    <citation type="journal article" date="2005" name="Nucleic Acids Res.">
        <title>Genomic blueprint of Hahella chejuensis, a marine microbe producing an algicidal agent.</title>
        <authorList>
            <person name="Jeong H."/>
            <person name="Yim J.H."/>
            <person name="Lee C."/>
            <person name="Choi S.-H."/>
            <person name="Park Y.K."/>
            <person name="Yoon S.H."/>
            <person name="Hur C.-G."/>
            <person name="Kang H.-Y."/>
            <person name="Kim D."/>
            <person name="Lee H.H."/>
            <person name="Park K.H."/>
            <person name="Park S.-H."/>
            <person name="Park H.-S."/>
            <person name="Lee H.K."/>
            <person name="Oh T.K."/>
            <person name="Kim J.F."/>
        </authorList>
    </citation>
    <scope>NUCLEOTIDE SEQUENCE [LARGE SCALE GENOMIC DNA]</scope>
    <source>
        <strain evidence="2 3">KCTC 2396</strain>
    </source>
</reference>
<gene>
    <name evidence="2" type="ordered locus">HCH_00863</name>
</gene>
<protein>
    <submittedName>
        <fullName evidence="2">Cysteine synthase</fullName>
    </submittedName>
</protein>
<dbReference type="Pfam" id="PF07119">
    <property type="entry name" value="DUF1375"/>
    <property type="match status" value="1"/>
</dbReference>
<feature type="compositionally biased region" description="Basic residues" evidence="1">
    <location>
        <begin position="1"/>
        <end position="12"/>
    </location>
</feature>
<proteinExistence type="predicted"/>
<dbReference type="KEGG" id="hch:HCH_00863"/>
<dbReference type="HOGENOM" id="CLU_141635_1_0_6"/>
<dbReference type="InterPro" id="IPR010780">
    <property type="entry name" value="DUF1375"/>
</dbReference>